<accession>A0A6C0AP42</accession>
<evidence type="ECO:0000313" key="1">
    <source>
        <dbReference type="EMBL" id="QHS81376.1"/>
    </source>
</evidence>
<sequence>MNIFILSINPKEAAQAHGDKHVIKMILESCQMLYSAHWTAVHPELLKEKAAVKLAKAQKALAIPDYMLTAPKRKCSANQESGYRPVHLHHPCTIWVRQSTGNYLWLAELALALGDEYEFRWPGRVHSCKAHAAWLKANLPAIPEGPRNGFAVAMDPMYRVPNDPLASYVNFYKGSKKDRNLTNYTRREKPAFL</sequence>
<dbReference type="EMBL" id="MN740735">
    <property type="protein sequence ID" value="QHS81376.1"/>
    <property type="molecule type" value="Genomic_DNA"/>
</dbReference>
<proteinExistence type="predicted"/>
<dbReference type="AlphaFoldDB" id="A0A6C0AP42"/>
<reference evidence="1" key="1">
    <citation type="journal article" date="2020" name="Nature">
        <title>Giant virus diversity and host interactions through global metagenomics.</title>
        <authorList>
            <person name="Schulz F."/>
            <person name="Roux S."/>
            <person name="Paez-Espino D."/>
            <person name="Jungbluth S."/>
            <person name="Walsh D.A."/>
            <person name="Denef V.J."/>
            <person name="McMahon K.D."/>
            <person name="Konstantinidis K.T."/>
            <person name="Eloe-Fadrosh E.A."/>
            <person name="Kyrpides N.C."/>
            <person name="Woyke T."/>
        </authorList>
    </citation>
    <scope>NUCLEOTIDE SEQUENCE</scope>
    <source>
        <strain evidence="1">GVMAG-S-1101161-73</strain>
    </source>
</reference>
<name>A0A6C0AP42_9ZZZZ</name>
<protein>
    <submittedName>
        <fullName evidence="1">Uncharacterized protein</fullName>
    </submittedName>
</protein>
<organism evidence="1">
    <name type="scientific">viral metagenome</name>
    <dbReference type="NCBI Taxonomy" id="1070528"/>
    <lineage>
        <taxon>unclassified sequences</taxon>
        <taxon>metagenomes</taxon>
        <taxon>organismal metagenomes</taxon>
    </lineage>
</organism>